<evidence type="ECO:0000259" key="1">
    <source>
        <dbReference type="Pfam" id="PF13439"/>
    </source>
</evidence>
<dbReference type="EMBL" id="BMIO01000005">
    <property type="protein sequence ID" value="GGD45100.1"/>
    <property type="molecule type" value="Genomic_DNA"/>
</dbReference>
<dbReference type="OrthoDB" id="9790710at2"/>
<reference evidence="2 3" key="1">
    <citation type="journal article" date="2014" name="Int. J. Syst. Evol. Microbiol.">
        <title>Complete genome sequence of Corynebacterium casei LMG S-19264T (=DSM 44701T), isolated from a smear-ripened cheese.</title>
        <authorList>
            <consortium name="US DOE Joint Genome Institute (JGI-PGF)"/>
            <person name="Walter F."/>
            <person name="Albersmeier A."/>
            <person name="Kalinowski J."/>
            <person name="Ruckert C."/>
        </authorList>
    </citation>
    <scope>NUCLEOTIDE SEQUENCE [LARGE SCALE GENOMIC DNA]</scope>
    <source>
        <strain evidence="2 3">CGMCC 1.15358</strain>
    </source>
</reference>
<evidence type="ECO:0000313" key="3">
    <source>
        <dbReference type="Proteomes" id="UP000598997"/>
    </source>
</evidence>
<keyword evidence="3" id="KW-1185">Reference proteome</keyword>
<comment type="caution">
    <text evidence="2">The sequence shown here is derived from an EMBL/GenBank/DDBJ whole genome shotgun (WGS) entry which is preliminary data.</text>
</comment>
<accession>A0A916YHN9</accession>
<sequence>MAAKKTAKQIKVHRVRKVLHVGIDLVTAPWTGTLVQALPINVENHGPHTDDSTASVLQLYRPEFPPLRERAGPGPMNRMARVMRKYELVITHGDRAFPAAMGHTLFGEALKLPPLVHYYHRVGEVPKGWWTRFRHKLGLARTPLLIVPTEAAARSVTAEWNVPGQRIRILPPVFPRPKGGASIPRLMKRDGEKWLGLRVADAAQFLDQIVSAMIEMDNAWHVVVFGSAEDTSNVRAAFDAKDMVDRLHVTDRFHGPGAVAALFDLALVDGSDGQIPSDMPALMAAGVPVMAVAPKGLEELLPEESRALRLDRASDLASQLEKAAHDDGLLTRSGKANADFAEAHNDPAPHLAALAGVLGLKSLQDR</sequence>
<dbReference type="InterPro" id="IPR028098">
    <property type="entry name" value="Glyco_trans_4-like_N"/>
</dbReference>
<dbReference type="SUPFAM" id="SSF53756">
    <property type="entry name" value="UDP-Glycosyltransferase/glycogen phosphorylase"/>
    <property type="match status" value="1"/>
</dbReference>
<dbReference type="RefSeq" id="WP_066761087.1">
    <property type="nucleotide sequence ID" value="NZ_BMIO01000005.1"/>
</dbReference>
<evidence type="ECO:0000313" key="2">
    <source>
        <dbReference type="EMBL" id="GGD45100.1"/>
    </source>
</evidence>
<proteinExistence type="predicted"/>
<dbReference type="Proteomes" id="UP000598997">
    <property type="component" value="Unassembled WGS sequence"/>
</dbReference>
<name>A0A916YHN9_9SPHN</name>
<organism evidence="2 3">
    <name type="scientific">Croceicoccus pelagius</name>
    <dbReference type="NCBI Taxonomy" id="1703341"/>
    <lineage>
        <taxon>Bacteria</taxon>
        <taxon>Pseudomonadati</taxon>
        <taxon>Pseudomonadota</taxon>
        <taxon>Alphaproteobacteria</taxon>
        <taxon>Sphingomonadales</taxon>
        <taxon>Erythrobacteraceae</taxon>
        <taxon>Croceicoccus</taxon>
    </lineage>
</organism>
<protein>
    <recommendedName>
        <fullName evidence="1">Glycosyltransferase subfamily 4-like N-terminal domain-containing protein</fullName>
    </recommendedName>
</protein>
<dbReference type="AlphaFoldDB" id="A0A916YHN9"/>
<dbReference type="GO" id="GO:0016757">
    <property type="term" value="F:glycosyltransferase activity"/>
    <property type="evidence" value="ECO:0007669"/>
    <property type="project" value="UniProtKB-ARBA"/>
</dbReference>
<feature type="domain" description="Glycosyltransferase subfamily 4-like N-terminal" evidence="1">
    <location>
        <begin position="60"/>
        <end position="172"/>
    </location>
</feature>
<dbReference type="Pfam" id="PF13439">
    <property type="entry name" value="Glyco_transf_4"/>
    <property type="match status" value="1"/>
</dbReference>
<dbReference type="Gene3D" id="3.40.50.2000">
    <property type="entry name" value="Glycogen Phosphorylase B"/>
    <property type="match status" value="2"/>
</dbReference>
<gene>
    <name evidence="2" type="ORF">GCM10010989_19020</name>
</gene>